<dbReference type="OrthoDB" id="1001497at2759"/>
<reference evidence="2" key="1">
    <citation type="submission" date="2021-02" db="EMBL/GenBank/DDBJ databases">
        <authorList>
            <person name="Dougan E. K."/>
            <person name="Rhodes N."/>
            <person name="Thang M."/>
            <person name="Chan C."/>
        </authorList>
    </citation>
    <scope>NUCLEOTIDE SEQUENCE</scope>
</reference>
<sequence length="1076" mass="118481">MDPLIRARRGTGSREVDEASAAYDVEYQAALSQAEASAVSGGNASGVLARGLVPGEASPGTLEMGEARADMGPRANPFHSERVKAEVELMRHRPTTLDDDARRLQGEHDETALGDTKLNSLQEPDYAQMKGGPEAPRVARVEPTEEATGVAMGPGSGFERFPAGEPAVQQPLKEQVPGATSGGGELDKQVPGVEEMDSGAYRLGDDQRELIPDEGDRWGRMEALLVQMMEENKGLKRRLELTERESRSHSSWHSGLAPDFSPATFGHRPEMSVQKFAPPDFSSQEAVNFMGGRFDAEGYPISPGGTVIRPPPIPPAATAAPAAAAPLIGRCIVTRCLITPERSGRSYGYEALVAEATKLLKGVSLRALRLDCEVDLTWVRPAGSLELEAVGLELLDRYEDLKSHKAVLSKAEVDDLGKRFRRSIAKAEAGSVMLAVGKVPPPDSSQIFLAFEPSGAVVKNEGSEVRVGDWFGSLSSEYGLQTACFDQGCIGAPGVYETRLMTSSWYLYENLHAVRVDDKTRALLELVQRVDMGSALGRAGWVGNLLSFVQKAWLMWKWEQGRQEEVEERRLILKRLSEEESYRKHVEHDHVPYRKGCPICIAAQGRQRSHWRSGFPGMHSLSADVAGPFVSGQSWDVEASGRDKGKGYKYFLACAYAIPQGYVPEGLETREEDDYEPSECGGLIPDEPENYGDKEVGDLGSADLQSLEEFFRLPGEPPEEKESKERIVVKPPSFLTELGILSREDRWWIRKALYGLPTSPRDWGRYRDAEFRDFFIHWAGKVYRLEQTKSDDALWLVKSFEGEVFGGTTGILVVYVDDLAFFGPKGLCQAFIKAVQAHWKTSEPDWLGADPVTFCGIELTLGSQGYRLTQRAYVQELLNRYQIENESSVPLYKWAEPDGQDVVQAEQVREAQAITGALLWLSTRTRPDLAYVVSRCGQQATKCPEVSIGMGKQALAYLKSTIDMGIDEHAGYFYCLAWGAGCVGSYEAAFYAVQPLVDELIEEDTTVMRALAGRERIAAHLLKVTHLPGEHQLADLGLALLAVLPQVKGQPIEDRLEVGFSWLVWVLTGIFSGVAL</sequence>
<accession>A0A812PU67</accession>
<dbReference type="EMBL" id="CAJNJA010015507">
    <property type="protein sequence ID" value="CAE7362962.1"/>
    <property type="molecule type" value="Genomic_DNA"/>
</dbReference>
<protein>
    <submittedName>
        <fullName evidence="2">RE2 protein</fullName>
    </submittedName>
</protein>
<dbReference type="AlphaFoldDB" id="A0A812PU67"/>
<name>A0A812PU67_9DINO</name>
<evidence type="ECO:0000313" key="2">
    <source>
        <dbReference type="EMBL" id="CAE7362962.1"/>
    </source>
</evidence>
<feature type="non-terminal residue" evidence="2">
    <location>
        <position position="1"/>
    </location>
</feature>
<evidence type="ECO:0000256" key="1">
    <source>
        <dbReference type="SAM" id="MobiDB-lite"/>
    </source>
</evidence>
<evidence type="ECO:0000313" key="3">
    <source>
        <dbReference type="Proteomes" id="UP000601435"/>
    </source>
</evidence>
<keyword evidence="3" id="KW-1185">Reference proteome</keyword>
<organism evidence="2 3">
    <name type="scientific">Symbiodinium necroappetens</name>
    <dbReference type="NCBI Taxonomy" id="1628268"/>
    <lineage>
        <taxon>Eukaryota</taxon>
        <taxon>Sar</taxon>
        <taxon>Alveolata</taxon>
        <taxon>Dinophyceae</taxon>
        <taxon>Suessiales</taxon>
        <taxon>Symbiodiniaceae</taxon>
        <taxon>Symbiodinium</taxon>
    </lineage>
</organism>
<dbReference type="Proteomes" id="UP000601435">
    <property type="component" value="Unassembled WGS sequence"/>
</dbReference>
<comment type="caution">
    <text evidence="2">The sequence shown here is derived from an EMBL/GenBank/DDBJ whole genome shotgun (WGS) entry which is preliminary data.</text>
</comment>
<feature type="region of interest" description="Disordered" evidence="1">
    <location>
        <begin position="672"/>
        <end position="691"/>
    </location>
</feature>
<feature type="non-terminal residue" evidence="2">
    <location>
        <position position="1076"/>
    </location>
</feature>
<proteinExistence type="predicted"/>
<gene>
    <name evidence="2" type="primary">RE2</name>
    <name evidence="2" type="ORF">SNEC2469_LOCUS9605</name>
</gene>